<comment type="similarity">
    <text evidence="4">Belongs to the cyclic nucleotide phosphodiesterase class-III family.</text>
</comment>
<accession>A0A512DIV3</accession>
<dbReference type="AlphaFoldDB" id="A0A512DIV3"/>
<evidence type="ECO:0000256" key="2">
    <source>
        <dbReference type="ARBA" id="ARBA00022801"/>
    </source>
</evidence>
<evidence type="ECO:0000259" key="5">
    <source>
        <dbReference type="Pfam" id="PF00149"/>
    </source>
</evidence>
<dbReference type="InterPro" id="IPR050884">
    <property type="entry name" value="CNP_phosphodiesterase-III"/>
</dbReference>
<dbReference type="InterPro" id="IPR029052">
    <property type="entry name" value="Metallo-depent_PP-like"/>
</dbReference>
<dbReference type="OrthoDB" id="7301107at2"/>
<dbReference type="InterPro" id="IPR004843">
    <property type="entry name" value="Calcineurin-like_PHP"/>
</dbReference>
<reference evidence="7 8" key="1">
    <citation type="submission" date="2019-07" db="EMBL/GenBank/DDBJ databases">
        <title>Whole genome shotgun sequence of Skermanella aerolata NBRC 106429.</title>
        <authorList>
            <person name="Hosoyama A."/>
            <person name="Uohara A."/>
            <person name="Ohji S."/>
            <person name="Ichikawa N."/>
        </authorList>
    </citation>
    <scope>NUCLEOTIDE SEQUENCE [LARGE SCALE GENOMIC DNA]</scope>
    <source>
        <strain evidence="7 8">NBRC 106429</strain>
    </source>
</reference>
<feature type="domain" description="Novel STAND NTPase 5" evidence="6">
    <location>
        <begin position="381"/>
        <end position="524"/>
    </location>
</feature>
<dbReference type="Gene3D" id="3.60.21.10">
    <property type="match status" value="1"/>
</dbReference>
<dbReference type="PANTHER" id="PTHR42988">
    <property type="entry name" value="PHOSPHOHYDROLASE"/>
    <property type="match status" value="1"/>
</dbReference>
<evidence type="ECO:0000256" key="3">
    <source>
        <dbReference type="ARBA" id="ARBA00023004"/>
    </source>
</evidence>
<keyword evidence="2" id="KW-0378">Hydrolase</keyword>
<dbReference type="GO" id="GO:0016787">
    <property type="term" value="F:hydrolase activity"/>
    <property type="evidence" value="ECO:0007669"/>
    <property type="project" value="UniProtKB-KW"/>
</dbReference>
<dbReference type="EMBL" id="BJYZ01000002">
    <property type="protein sequence ID" value="GEO36392.1"/>
    <property type="molecule type" value="Genomic_DNA"/>
</dbReference>
<dbReference type="SUPFAM" id="SSF56300">
    <property type="entry name" value="Metallo-dependent phosphatases"/>
    <property type="match status" value="1"/>
</dbReference>
<keyword evidence="1" id="KW-0479">Metal-binding</keyword>
<feature type="domain" description="Calcineurin-like phosphoesterase" evidence="5">
    <location>
        <begin position="20"/>
        <end position="266"/>
    </location>
</feature>
<evidence type="ECO:0000259" key="6">
    <source>
        <dbReference type="Pfam" id="PF25199"/>
    </source>
</evidence>
<dbReference type="RefSeq" id="WP_084720394.1">
    <property type="nucleotide sequence ID" value="NZ_BJYZ01000002.1"/>
</dbReference>
<name>A0A512DIV3_9PROT</name>
<dbReference type="Pfam" id="PF00149">
    <property type="entry name" value="Metallophos"/>
    <property type="match status" value="1"/>
</dbReference>
<dbReference type="Pfam" id="PF25199">
    <property type="entry name" value="nSTAND_NTPase5"/>
    <property type="match status" value="1"/>
</dbReference>
<evidence type="ECO:0000256" key="1">
    <source>
        <dbReference type="ARBA" id="ARBA00022723"/>
    </source>
</evidence>
<comment type="caution">
    <text evidence="7">The sequence shown here is derived from an EMBL/GenBank/DDBJ whole genome shotgun (WGS) entry which is preliminary data.</text>
</comment>
<dbReference type="GO" id="GO:0046872">
    <property type="term" value="F:metal ion binding"/>
    <property type="evidence" value="ECO:0007669"/>
    <property type="project" value="UniProtKB-KW"/>
</dbReference>
<sequence length="909" mass="99617">MDGVLVDLIKPKFDLKETTRILHLSDAHVGMIDSSSPNQEKRIARFINSLAQDVENQSIDIVAVTGDIACKAKEAEYALFRQWIVQPLSAMPAFGNARWYVVPGNHDVDFTADYANQETIVKYSEGRMGLPGSEGLAARSNVINRFKPFIAFAGSLAPFPGPAGPHWMTADGYHVDLLPAPAGRVLRVISLNTAWCEDRPGKDAQKHAWPGAGLLRQALTHEPSAALTLVLGHHPLYFVENGERQNIRDLLAENRAIYLHGHSHIPDITDENRKDASRFLALMAHAIDSPSHGNKESKVRIVGYNLIEWNTGDDFLKFSPRVWSAGGFILADTLGNWPRDGDCYRIILPSSATGSNSGSWELGWKTLCASLQPPPSSADRQRFANFGQPTLPVAAELDIDCAPVVEATQRLMAINRRPATVVRLQAPLGEGSSTAFLQVCHAMAVAGWTVRIQDEHDPIPANLPGELREIGSLPILLALRTPRDSQDLLKVISLVEQAQAKSNRQLAFLLEGNHLHWNRLQAKLIDEHWRFFDQIVVVEWGLPDRKERWFPQATFPQSDQPGEPGQDTTFPDNPCWSLLGAKAVLDEREGRFSEALIERLRTSIHGNLTPSIQTLLGVAGAVHGEGKAILTIETLASIFCPDKSPEIALDRLENNPEFLHLLRFELRSLERDGRKVVLTRHPAVGRAIAQATGHGSSIAVDAILASRRRGHDVPFWDEWIGLASTPYHIAGFLDCCDPGTTGLEEMTALADAWERCALPRPSSTFPGSQRDSLWRNLYLNLAERHLEQDDPVLACLAALAGLRKGPGDPLHQPLRQIAEVFERAGTMSRNSVLAGKASTVHSMLTAIEKGVSPKAAKTRPSQGAVNNNGSSAIADARKALADLASSLPASRNTPAWAKDLRTGGTARFL</sequence>
<organism evidence="7 8">
    <name type="scientific">Skermanella aerolata</name>
    <dbReference type="NCBI Taxonomy" id="393310"/>
    <lineage>
        <taxon>Bacteria</taxon>
        <taxon>Pseudomonadati</taxon>
        <taxon>Pseudomonadota</taxon>
        <taxon>Alphaproteobacteria</taxon>
        <taxon>Rhodospirillales</taxon>
        <taxon>Azospirillaceae</taxon>
        <taxon>Skermanella</taxon>
    </lineage>
</organism>
<dbReference type="InterPro" id="IPR057574">
    <property type="entry name" value="nSTAND_NTPase5_dom"/>
</dbReference>
<dbReference type="Proteomes" id="UP000321523">
    <property type="component" value="Unassembled WGS sequence"/>
</dbReference>
<proteinExistence type="inferred from homology"/>
<evidence type="ECO:0000313" key="8">
    <source>
        <dbReference type="Proteomes" id="UP000321523"/>
    </source>
</evidence>
<keyword evidence="8" id="KW-1185">Reference proteome</keyword>
<dbReference type="PANTHER" id="PTHR42988:SF2">
    <property type="entry name" value="CYCLIC NUCLEOTIDE PHOSPHODIESTERASE CBUA0032-RELATED"/>
    <property type="match status" value="1"/>
</dbReference>
<evidence type="ECO:0000313" key="7">
    <source>
        <dbReference type="EMBL" id="GEO36392.1"/>
    </source>
</evidence>
<protein>
    <submittedName>
        <fullName evidence="7">Uncharacterized protein</fullName>
    </submittedName>
</protein>
<keyword evidence="3" id="KW-0408">Iron</keyword>
<evidence type="ECO:0000256" key="4">
    <source>
        <dbReference type="ARBA" id="ARBA00025742"/>
    </source>
</evidence>
<gene>
    <name evidence="7" type="ORF">SAE02_05400</name>
</gene>